<dbReference type="STRING" id="273035.SKUN_00762"/>
<dbReference type="PATRIC" id="fig|273035.7.peg.930"/>
<proteinExistence type="predicted"/>
<dbReference type="EMBL" id="CP010899">
    <property type="protein sequence ID" value="ALA97653.1"/>
    <property type="molecule type" value="Genomic_DNA"/>
</dbReference>
<evidence type="ECO:0000313" key="3">
    <source>
        <dbReference type="Proteomes" id="UP000062963"/>
    </source>
</evidence>
<organism evidence="2 3">
    <name type="scientific">Spiroplasma kunkelii CR2-3x</name>
    <dbReference type="NCBI Taxonomy" id="273035"/>
    <lineage>
        <taxon>Bacteria</taxon>
        <taxon>Bacillati</taxon>
        <taxon>Mycoplasmatota</taxon>
        <taxon>Mollicutes</taxon>
        <taxon>Entomoplasmatales</taxon>
        <taxon>Spiroplasmataceae</taxon>
        <taxon>Spiroplasma</taxon>
    </lineage>
</organism>
<reference evidence="2 3" key="1">
    <citation type="journal article" date="2015" name="Genome Announc.">
        <title>Complete Genome Sequence of Spiroplasma kunkelii Strain CR2-3x, Causal Agent of Corn Stunt Disease in Zea mays L.</title>
        <authorList>
            <person name="Davis R.E."/>
            <person name="Shao J."/>
            <person name="Dally E.L."/>
            <person name="Zhao Y."/>
            <person name="Gasparich G.E."/>
            <person name="Gaynor B.J."/>
            <person name="Athey J.C."/>
            <person name="Harrison N.A."/>
            <person name="Donofrio N."/>
        </authorList>
    </citation>
    <scope>NUCLEOTIDE SEQUENCE [LARGE SCALE GENOMIC DNA]</scope>
    <source>
        <strain evidence="2 3">CR2-3x</strain>
    </source>
</reference>
<keyword evidence="3" id="KW-1185">Reference proteome</keyword>
<dbReference type="RefSeq" id="WP_053390878.1">
    <property type="nucleotide sequence ID" value="NZ_CP010899.1"/>
</dbReference>
<dbReference type="Proteomes" id="UP000062963">
    <property type="component" value="Chromosome"/>
</dbReference>
<dbReference type="KEGG" id="skn:SKUN_00762"/>
<evidence type="ECO:0000313" key="2">
    <source>
        <dbReference type="EMBL" id="ALA97653.1"/>
    </source>
</evidence>
<gene>
    <name evidence="2" type="ORF">SKUN_00762</name>
</gene>
<evidence type="ECO:0000256" key="1">
    <source>
        <dbReference type="SAM" id="MobiDB-lite"/>
    </source>
</evidence>
<protein>
    <submittedName>
        <fullName evidence="2">Uncharacterized protein</fullName>
    </submittedName>
</protein>
<dbReference type="OrthoDB" id="9903789at2"/>
<feature type="compositionally biased region" description="Acidic residues" evidence="1">
    <location>
        <begin position="190"/>
        <end position="199"/>
    </location>
</feature>
<sequence length="199" mass="22361">MKITSKIKGALKESYRSIRKSIKTMLTKLGLNKSQVQEATTRTLNAVEVEISKFLNEEMKKVDLLSTPNPEIKGLVEPLKPEQLKTNIDLLSTPNPKINGLVEPLKPEQLKTKIDLLSTPNPEIKGLVEPLKPQVKKTYGNDQTESNKYKAMLTELNSFLAEEKQSSLKTVAKAPVPLPRTKFNQNLTTETEEDESYGR</sequence>
<accession>A0A0K2JGT4</accession>
<feature type="region of interest" description="Disordered" evidence="1">
    <location>
        <begin position="169"/>
        <end position="199"/>
    </location>
</feature>
<name>A0A0K2JGT4_SPIKU</name>
<dbReference type="AlphaFoldDB" id="A0A0K2JGT4"/>